<evidence type="ECO:0000259" key="1">
    <source>
        <dbReference type="Pfam" id="PF13966"/>
    </source>
</evidence>
<accession>A0A1X2HRG8</accession>
<dbReference type="Pfam" id="PF13966">
    <property type="entry name" value="zf-RVT"/>
    <property type="match status" value="1"/>
</dbReference>
<protein>
    <recommendedName>
        <fullName evidence="1">Reverse transcriptase zinc-binding domain-containing protein</fullName>
    </recommendedName>
</protein>
<evidence type="ECO:0000313" key="2">
    <source>
        <dbReference type="EMBL" id="ORZ02002.1"/>
    </source>
</evidence>
<dbReference type="AlphaFoldDB" id="A0A1X2HRG8"/>
<dbReference type="InterPro" id="IPR026960">
    <property type="entry name" value="RVT-Znf"/>
</dbReference>
<proteinExistence type="predicted"/>
<sequence>MTTKQWRLFWRTPISHGARNCWWRLLIQKLPTQEALRHVNSDSMNPGWCKICNKQVEDAQHMIIECPLKKSYWNAAKTIVKLDFNITDLWDILTFRKTIEKEAMIHVSDILLVLWIHHWHCDIKEELWNTTHAISRFRKQLWNKGENFHGQEITTMYEEYLAKHTDQDQDPNLVE</sequence>
<organism evidence="2 3">
    <name type="scientific">Absidia repens</name>
    <dbReference type="NCBI Taxonomy" id="90262"/>
    <lineage>
        <taxon>Eukaryota</taxon>
        <taxon>Fungi</taxon>
        <taxon>Fungi incertae sedis</taxon>
        <taxon>Mucoromycota</taxon>
        <taxon>Mucoromycotina</taxon>
        <taxon>Mucoromycetes</taxon>
        <taxon>Mucorales</taxon>
        <taxon>Cunninghamellaceae</taxon>
        <taxon>Absidia</taxon>
    </lineage>
</organism>
<evidence type="ECO:0000313" key="3">
    <source>
        <dbReference type="Proteomes" id="UP000193560"/>
    </source>
</evidence>
<reference evidence="2 3" key="1">
    <citation type="submission" date="2016-07" db="EMBL/GenBank/DDBJ databases">
        <title>Pervasive Adenine N6-methylation of Active Genes in Fungi.</title>
        <authorList>
            <consortium name="DOE Joint Genome Institute"/>
            <person name="Mondo S.J."/>
            <person name="Dannebaum R.O."/>
            <person name="Kuo R.C."/>
            <person name="Labutti K."/>
            <person name="Haridas S."/>
            <person name="Kuo A."/>
            <person name="Salamov A."/>
            <person name="Ahrendt S.R."/>
            <person name="Lipzen A."/>
            <person name="Sullivan W."/>
            <person name="Andreopoulos W.B."/>
            <person name="Clum A."/>
            <person name="Lindquist E."/>
            <person name="Daum C."/>
            <person name="Ramamoorthy G.K."/>
            <person name="Gryganskyi A."/>
            <person name="Culley D."/>
            <person name="Magnuson J.K."/>
            <person name="James T.Y."/>
            <person name="O'Malley M.A."/>
            <person name="Stajich J.E."/>
            <person name="Spatafora J.W."/>
            <person name="Visel A."/>
            <person name="Grigoriev I.V."/>
        </authorList>
    </citation>
    <scope>NUCLEOTIDE SEQUENCE [LARGE SCALE GENOMIC DNA]</scope>
    <source>
        <strain evidence="2 3">NRRL 1336</strain>
    </source>
</reference>
<dbReference type="OrthoDB" id="2273311at2759"/>
<dbReference type="STRING" id="90262.A0A1X2HRG8"/>
<name>A0A1X2HRG8_9FUNG</name>
<feature type="domain" description="Reverse transcriptase zinc-binding" evidence="1">
    <location>
        <begin position="3"/>
        <end position="73"/>
    </location>
</feature>
<dbReference type="Proteomes" id="UP000193560">
    <property type="component" value="Unassembled WGS sequence"/>
</dbReference>
<gene>
    <name evidence="2" type="ORF">BCR42DRAFT_475583</name>
</gene>
<keyword evidence="3" id="KW-1185">Reference proteome</keyword>
<comment type="caution">
    <text evidence="2">The sequence shown here is derived from an EMBL/GenBank/DDBJ whole genome shotgun (WGS) entry which is preliminary data.</text>
</comment>
<dbReference type="EMBL" id="MCGE01000055">
    <property type="protein sequence ID" value="ORZ02002.1"/>
    <property type="molecule type" value="Genomic_DNA"/>
</dbReference>